<dbReference type="AlphaFoldDB" id="A0AAW8D2J3"/>
<comment type="caution">
    <text evidence="2">The sequence shown here is derived from an EMBL/GenBank/DDBJ whole genome shotgun (WGS) entry which is preliminary data.</text>
</comment>
<dbReference type="EMBL" id="JAUSRG010000001">
    <property type="protein sequence ID" value="MDP9903116.1"/>
    <property type="molecule type" value="Genomic_DNA"/>
</dbReference>
<keyword evidence="1" id="KW-0812">Transmembrane</keyword>
<keyword evidence="4" id="KW-1185">Reference proteome</keyword>
<proteinExistence type="predicted"/>
<protein>
    <submittedName>
        <fullName evidence="2">Uncharacterized protein</fullName>
    </submittedName>
</protein>
<dbReference type="Proteomes" id="UP001230951">
    <property type="component" value="Unassembled WGS sequence"/>
</dbReference>
<dbReference type="RefSeq" id="WP_306972545.1">
    <property type="nucleotide sequence ID" value="NZ_JAUSSX010000002.1"/>
</dbReference>
<keyword evidence="1" id="KW-1133">Transmembrane helix</keyword>
<evidence type="ECO:0000313" key="2">
    <source>
        <dbReference type="EMBL" id="MDP9903116.1"/>
    </source>
</evidence>
<name>A0AAW8D2J3_9MICC</name>
<dbReference type="EMBL" id="JAUSTF010000002">
    <property type="protein sequence ID" value="MDQ0180231.1"/>
    <property type="molecule type" value="Genomic_DNA"/>
</dbReference>
<evidence type="ECO:0000313" key="4">
    <source>
        <dbReference type="Proteomes" id="UP001230951"/>
    </source>
</evidence>
<feature type="transmembrane region" description="Helical" evidence="1">
    <location>
        <begin position="31"/>
        <end position="51"/>
    </location>
</feature>
<organism evidence="2 5">
    <name type="scientific">Arthrobacter bambusae</name>
    <dbReference type="NCBI Taxonomy" id="1338426"/>
    <lineage>
        <taxon>Bacteria</taxon>
        <taxon>Bacillati</taxon>
        <taxon>Actinomycetota</taxon>
        <taxon>Actinomycetes</taxon>
        <taxon>Micrococcales</taxon>
        <taxon>Micrococcaceae</taxon>
        <taxon>Arthrobacter</taxon>
    </lineage>
</organism>
<evidence type="ECO:0000256" key="1">
    <source>
        <dbReference type="SAM" id="Phobius"/>
    </source>
</evidence>
<dbReference type="Proteomes" id="UP001242995">
    <property type="component" value="Unassembled WGS sequence"/>
</dbReference>
<reference evidence="2 4" key="1">
    <citation type="submission" date="2023-07" db="EMBL/GenBank/DDBJ databases">
        <title>Sorghum-associated microbial communities from plants grown in Nebraska, USA.</title>
        <authorList>
            <person name="Schachtman D."/>
        </authorList>
    </citation>
    <scope>NUCLEOTIDE SEQUENCE</scope>
    <source>
        <strain evidence="2">DS1006</strain>
        <strain evidence="3 4">DS1016</strain>
    </source>
</reference>
<gene>
    <name evidence="2" type="ORF">J2S90_000056</name>
    <name evidence="3" type="ORF">J2S93_001647</name>
</gene>
<feature type="transmembrane region" description="Helical" evidence="1">
    <location>
        <begin position="71"/>
        <end position="95"/>
    </location>
</feature>
<evidence type="ECO:0000313" key="3">
    <source>
        <dbReference type="EMBL" id="MDQ0180231.1"/>
    </source>
</evidence>
<accession>A0AAW8D2J3</accession>
<keyword evidence="1" id="KW-0472">Membrane</keyword>
<evidence type="ECO:0000313" key="5">
    <source>
        <dbReference type="Proteomes" id="UP001242995"/>
    </source>
</evidence>
<sequence>MNSEDVVETQNLGTVEVPPELRKSFLIVPKVVYWLYAVIALVGLIWGSIYGSVTGDHLIAAGQLRSSGERGYFKLIVAEFIAPAFLFLFASRLLMRRKAKRMADLAADTLGLPADVRSLLQKRFILPWSMSFDRQVSDINLRSRLGCRNSRDRIENIRSKEGWVITVPPDLSSLTVERVPPGYEMKGDYQFSGGSLRKRSKMKKLEDQRYGDAERWR</sequence>